<evidence type="ECO:0000313" key="2">
    <source>
        <dbReference type="EnsemblMetazoa" id="Aqu2.1.15296_001"/>
    </source>
</evidence>
<dbReference type="PANTHER" id="PTHR46289:SF14">
    <property type="entry name" value="DUF4371 DOMAIN-CONTAINING PROTEIN"/>
    <property type="match status" value="1"/>
</dbReference>
<dbReference type="Pfam" id="PF05699">
    <property type="entry name" value="Dimer_Tnp_hAT"/>
    <property type="match status" value="1"/>
</dbReference>
<dbReference type="PANTHER" id="PTHR46289">
    <property type="entry name" value="52 KDA REPRESSOR OF THE INHIBITOR OF THE PROTEIN KINASE-LIKE PROTEIN-RELATED"/>
    <property type="match status" value="1"/>
</dbReference>
<dbReference type="InterPro" id="IPR008906">
    <property type="entry name" value="HATC_C_dom"/>
</dbReference>
<protein>
    <recommendedName>
        <fullName evidence="1">HAT C-terminal dimerisation domain-containing protein</fullName>
    </recommendedName>
</protein>
<dbReference type="STRING" id="400682.A0A1X7TKY9"/>
<feature type="domain" description="HAT C-terminal dimerisation" evidence="1">
    <location>
        <begin position="71"/>
        <end position="121"/>
    </location>
</feature>
<dbReference type="AlphaFoldDB" id="A0A1X7TKY9"/>
<accession>A0A1X7TKY9</accession>
<proteinExistence type="predicted"/>
<dbReference type="EnsemblMetazoa" id="Aqu2.1.15296_001">
    <property type="protein sequence ID" value="Aqu2.1.15296_001"/>
    <property type="gene ID" value="Aqu2.1.15296"/>
</dbReference>
<name>A0A1X7TKY9_AMPQE</name>
<dbReference type="InterPro" id="IPR052958">
    <property type="entry name" value="IFN-induced_PKR_regulator"/>
</dbReference>
<sequence>PSLSPELKKYCLVEHILPSNVSNLHDTSTIKEIFEAFSCAADLPNAAVFTQKVERWKMKWSLNVGSLTTDPDIIKVFHVFLTLPVSTATAEKSFSCLRRLKTWLRSTMTKSRLTDPALVLSEWTRQKEDKFLRNTYIAKGL</sequence>
<organism evidence="2">
    <name type="scientific">Amphimedon queenslandica</name>
    <name type="common">Sponge</name>
    <dbReference type="NCBI Taxonomy" id="400682"/>
    <lineage>
        <taxon>Eukaryota</taxon>
        <taxon>Metazoa</taxon>
        <taxon>Porifera</taxon>
        <taxon>Demospongiae</taxon>
        <taxon>Heteroscleromorpha</taxon>
        <taxon>Haplosclerida</taxon>
        <taxon>Niphatidae</taxon>
        <taxon>Amphimedon</taxon>
    </lineage>
</organism>
<dbReference type="InParanoid" id="A0A1X7TKY9"/>
<evidence type="ECO:0000259" key="1">
    <source>
        <dbReference type="Pfam" id="PF05699"/>
    </source>
</evidence>
<reference evidence="2" key="1">
    <citation type="submission" date="2017-05" db="UniProtKB">
        <authorList>
            <consortium name="EnsemblMetazoa"/>
        </authorList>
    </citation>
    <scope>IDENTIFICATION</scope>
</reference>
<dbReference type="GO" id="GO:0046983">
    <property type="term" value="F:protein dimerization activity"/>
    <property type="evidence" value="ECO:0007669"/>
    <property type="project" value="InterPro"/>
</dbReference>